<dbReference type="AlphaFoldDB" id="A0A6A1VRF3"/>
<proteinExistence type="predicted"/>
<sequence>MGDNCLVSFRGTDDAKSANGVGGDGAKGKMKEAAQEGLKTSKIAVEESAESAAKVVGGATHKTTEKAKKSVYEKDEF</sequence>
<gene>
    <name evidence="2" type="ORF">CJ030_MR4G025283</name>
</gene>
<evidence type="ECO:0000313" key="2">
    <source>
        <dbReference type="EMBL" id="KAB1215383.1"/>
    </source>
</evidence>
<comment type="caution">
    <text evidence="2">The sequence shown here is derived from an EMBL/GenBank/DDBJ whole genome shotgun (WGS) entry which is preliminary data.</text>
</comment>
<name>A0A6A1VRF3_9ROSI</name>
<dbReference type="Proteomes" id="UP000516437">
    <property type="component" value="Chromosome 4"/>
</dbReference>
<evidence type="ECO:0000313" key="3">
    <source>
        <dbReference type="Proteomes" id="UP000516437"/>
    </source>
</evidence>
<reference evidence="2 3" key="1">
    <citation type="journal article" date="2019" name="Plant Biotechnol. J.">
        <title>The red bayberry genome and genetic basis of sex determination.</title>
        <authorList>
            <person name="Jia H.M."/>
            <person name="Jia H.J."/>
            <person name="Cai Q.L."/>
            <person name="Wang Y."/>
            <person name="Zhao H.B."/>
            <person name="Yang W.F."/>
            <person name="Wang G.Y."/>
            <person name="Li Y.H."/>
            <person name="Zhan D.L."/>
            <person name="Shen Y.T."/>
            <person name="Niu Q.F."/>
            <person name="Chang L."/>
            <person name="Qiu J."/>
            <person name="Zhao L."/>
            <person name="Xie H.B."/>
            <person name="Fu W.Y."/>
            <person name="Jin J."/>
            <person name="Li X.W."/>
            <person name="Jiao Y."/>
            <person name="Zhou C.C."/>
            <person name="Tu T."/>
            <person name="Chai C.Y."/>
            <person name="Gao J.L."/>
            <person name="Fan L.J."/>
            <person name="van de Weg E."/>
            <person name="Wang J.Y."/>
            <person name="Gao Z.S."/>
        </authorList>
    </citation>
    <scope>NUCLEOTIDE SEQUENCE [LARGE SCALE GENOMIC DNA]</scope>
    <source>
        <tissue evidence="2">Leaves</tissue>
    </source>
</reference>
<organism evidence="2 3">
    <name type="scientific">Morella rubra</name>
    <name type="common">Chinese bayberry</name>
    <dbReference type="NCBI Taxonomy" id="262757"/>
    <lineage>
        <taxon>Eukaryota</taxon>
        <taxon>Viridiplantae</taxon>
        <taxon>Streptophyta</taxon>
        <taxon>Embryophyta</taxon>
        <taxon>Tracheophyta</taxon>
        <taxon>Spermatophyta</taxon>
        <taxon>Magnoliopsida</taxon>
        <taxon>eudicotyledons</taxon>
        <taxon>Gunneridae</taxon>
        <taxon>Pentapetalae</taxon>
        <taxon>rosids</taxon>
        <taxon>fabids</taxon>
        <taxon>Fagales</taxon>
        <taxon>Myricaceae</taxon>
        <taxon>Morella</taxon>
    </lineage>
</organism>
<dbReference type="PANTHER" id="PTHR35463">
    <property type="entry name" value="TRANSMEMBRANE PROTEIN"/>
    <property type="match status" value="1"/>
</dbReference>
<protein>
    <submittedName>
        <fullName evidence="2">Uncharacterized protein</fullName>
    </submittedName>
</protein>
<evidence type="ECO:0000256" key="1">
    <source>
        <dbReference type="SAM" id="MobiDB-lite"/>
    </source>
</evidence>
<dbReference type="OrthoDB" id="690661at2759"/>
<feature type="region of interest" description="Disordered" evidence="1">
    <location>
        <begin position="1"/>
        <end position="29"/>
    </location>
</feature>
<dbReference type="EMBL" id="RXIC02000022">
    <property type="protein sequence ID" value="KAB1215383.1"/>
    <property type="molecule type" value="Genomic_DNA"/>
</dbReference>
<accession>A0A6A1VRF3</accession>
<keyword evidence="3" id="KW-1185">Reference proteome</keyword>
<dbReference type="PANTHER" id="PTHR35463:SF10">
    <property type="entry name" value="TRANSMEMBRANE PROTEIN"/>
    <property type="match status" value="1"/>
</dbReference>